<dbReference type="InterPro" id="IPR001584">
    <property type="entry name" value="Integrase_cat-core"/>
</dbReference>
<evidence type="ECO:0000313" key="12">
    <source>
        <dbReference type="Proteomes" id="UP000321393"/>
    </source>
</evidence>
<evidence type="ECO:0000256" key="6">
    <source>
        <dbReference type="ARBA" id="ARBA00022801"/>
    </source>
</evidence>
<evidence type="ECO:0000313" key="11">
    <source>
        <dbReference type="EMBL" id="TYK01141.1"/>
    </source>
</evidence>
<evidence type="ECO:0000313" key="10">
    <source>
        <dbReference type="EMBL" id="KAA0047144.1"/>
    </source>
</evidence>
<keyword evidence="4" id="KW-0540">Nuclease</keyword>
<dbReference type="GO" id="GO:0003964">
    <property type="term" value="F:RNA-directed DNA polymerase activity"/>
    <property type="evidence" value="ECO:0007669"/>
    <property type="project" value="UniProtKB-KW"/>
</dbReference>
<evidence type="ECO:0000256" key="3">
    <source>
        <dbReference type="ARBA" id="ARBA00022695"/>
    </source>
</evidence>
<dbReference type="CDD" id="cd01647">
    <property type="entry name" value="RT_LTR"/>
    <property type="match status" value="1"/>
</dbReference>
<dbReference type="Pfam" id="PF08284">
    <property type="entry name" value="RVP_2"/>
    <property type="match status" value="1"/>
</dbReference>
<dbReference type="Pfam" id="PF24626">
    <property type="entry name" value="SH3_Tf2-1"/>
    <property type="match status" value="1"/>
</dbReference>
<evidence type="ECO:0000256" key="5">
    <source>
        <dbReference type="ARBA" id="ARBA00022759"/>
    </source>
</evidence>
<dbReference type="PROSITE" id="PS50994">
    <property type="entry name" value="INTEGRASE"/>
    <property type="match status" value="1"/>
</dbReference>
<keyword evidence="5" id="KW-0255">Endonuclease</keyword>
<dbReference type="SUPFAM" id="SSF56672">
    <property type="entry name" value="DNA/RNA polymerases"/>
    <property type="match status" value="1"/>
</dbReference>
<dbReference type="Gene3D" id="3.10.10.10">
    <property type="entry name" value="HIV Type 1 Reverse Transcriptase, subunit A, domain 1"/>
    <property type="match status" value="1"/>
</dbReference>
<evidence type="ECO:0000256" key="7">
    <source>
        <dbReference type="ARBA" id="ARBA00022918"/>
    </source>
</evidence>
<dbReference type="Gene3D" id="3.30.420.10">
    <property type="entry name" value="Ribonuclease H-like superfamily/Ribonuclease H"/>
    <property type="match status" value="1"/>
</dbReference>
<keyword evidence="3" id="KW-0548">Nucleotidyltransferase</keyword>
<dbReference type="InterPro" id="IPR021109">
    <property type="entry name" value="Peptidase_aspartic_dom_sf"/>
</dbReference>
<dbReference type="Proteomes" id="UP000321947">
    <property type="component" value="Unassembled WGS sequence"/>
</dbReference>
<name>A0A5D3BMV4_CUCMM</name>
<evidence type="ECO:0000259" key="8">
    <source>
        <dbReference type="PROSITE" id="PS50878"/>
    </source>
</evidence>
<dbReference type="GO" id="GO:0003676">
    <property type="term" value="F:nucleic acid binding"/>
    <property type="evidence" value="ECO:0007669"/>
    <property type="project" value="InterPro"/>
</dbReference>
<dbReference type="InterPro" id="IPR000477">
    <property type="entry name" value="RT_dom"/>
</dbReference>
<dbReference type="CDD" id="cd00303">
    <property type="entry name" value="retropepsin_like"/>
    <property type="match status" value="1"/>
</dbReference>
<dbReference type="PROSITE" id="PS50878">
    <property type="entry name" value="RT_POL"/>
    <property type="match status" value="1"/>
</dbReference>
<organism evidence="11 13">
    <name type="scientific">Cucumis melo var. makuwa</name>
    <name type="common">Oriental melon</name>
    <dbReference type="NCBI Taxonomy" id="1194695"/>
    <lineage>
        <taxon>Eukaryota</taxon>
        <taxon>Viridiplantae</taxon>
        <taxon>Streptophyta</taxon>
        <taxon>Embryophyta</taxon>
        <taxon>Tracheophyta</taxon>
        <taxon>Spermatophyta</taxon>
        <taxon>Magnoliopsida</taxon>
        <taxon>eudicotyledons</taxon>
        <taxon>Gunneridae</taxon>
        <taxon>Pentapetalae</taxon>
        <taxon>rosids</taxon>
        <taxon>fabids</taxon>
        <taxon>Cucurbitales</taxon>
        <taxon>Cucurbitaceae</taxon>
        <taxon>Benincaseae</taxon>
        <taxon>Cucumis</taxon>
    </lineage>
</organism>
<dbReference type="InterPro" id="IPR043128">
    <property type="entry name" value="Rev_trsase/Diguanyl_cyclase"/>
</dbReference>
<evidence type="ECO:0000259" key="9">
    <source>
        <dbReference type="PROSITE" id="PS50994"/>
    </source>
</evidence>
<dbReference type="Pfam" id="PF00078">
    <property type="entry name" value="RVT_1"/>
    <property type="match status" value="1"/>
</dbReference>
<dbReference type="SUPFAM" id="SSF53098">
    <property type="entry name" value="Ribonuclease H-like"/>
    <property type="match status" value="1"/>
</dbReference>
<dbReference type="InterPro" id="IPR043502">
    <property type="entry name" value="DNA/RNA_pol_sf"/>
</dbReference>
<dbReference type="InterPro" id="IPR012337">
    <property type="entry name" value="RNaseH-like_sf"/>
</dbReference>
<dbReference type="InterPro" id="IPR001969">
    <property type="entry name" value="Aspartic_peptidase_AS"/>
</dbReference>
<dbReference type="GO" id="GO:0006508">
    <property type="term" value="P:proteolysis"/>
    <property type="evidence" value="ECO:0007669"/>
    <property type="project" value="InterPro"/>
</dbReference>
<sequence>MRLKESLVVVREMPPRRAQAIDPAALVTHADLAAVEQRFKDFIMQMREQQQPAPPAPTPTPIVPLVVSDQLSVEAKHLRNFRKYNPMKFDGSLEDPTKAQMWLSSLETIFQYMKCPEDQKGDRIVKQYDAEFDMLSRFAPEMIATEAASADKFVRGLRLDIQGLVEVRPQDRKGRLSSSLFQCHSETSDQVVSFTASSRDLLRQGKLPEESLYVPLLGSTIWTVVCFGLGLASSDPHEGKVFATNKTEAERADTVVTGTLPVLGHYALVLFDSGSSHSFISSAFVLHARLEVDPIHHVLSVSTLSGENMLSKEKVKECQIKIAGHVIEVTLLVLDMHDFDAILGIDWLAVNHASIDCSRKEVAFNPPLMANFKFKGEESRSLPKVTSARRASKLLSQGTWSIIVNVVDTREVDVSLSSEPVVRDYPDVFPEELQGLPPHRAIEFAIELEPDMVPISKAPYKMTPTELKELKLQLQELLDKGFIRLSVSPLGAPVLFVKKNDGSMRLCIDYRELNKVTVKNKYPLPRIDDLFDQLQRATVFSKIDLRSGYHQLRIKDSDVPKTAFRSRYGHCEFIVMSFGLTNAPTVFMDLMNRVFGEFLDTFVIMFINDILIYSKTEAEHEEHLRMVLETLRANKLYAKFSKCEFWLKQVSFLGHVVSKAGVSVDPAKIEAVTNWPRPLTVSEVRSFLVLAGYYQRFVENFSHIATPLTQLTKKGAPFVWSKACEDSFQNLKQKLVTAPQGKVIGYASSQLKSHEQNYPTHDLELAAVVFALKIWRHYLYVKDYDCEILYHSGKANVVANALSRKLAQLTVLPTLRQKIIDAQSNDPYLVEKRCLAEAEQAVDSPYPLMVGFCLIGAFVCQQMVLLKQNYCLRLTVPHFPCTQVKAPRQKPAGLLQPLSVSEWKWENVSMDFITGLPSTLRGFTVIWVIVDRLTKSAHFIPGKSTYTASKWAQLYMSEIVRLHGVPVSIISDKDTRFTSKFWKCLQAAMGTRLDFSTTFHPQTDGQTERLNQVLEDMFFQATIGMAPFEALYDKCCRFPVCWDETAQSRQKSYADVRRKDIEFDVGDKVFLKVAPMKGVLRFERKGKLSPHFVGSFEILERIGFVAYRLALPPSLSAVHDVFHVAMLRKYVSDPSHVVDYEPLEIDENLSYAEQPVEVLAREVKMLRNIEIPLVKVLRRNHKVEEATWEREDDMRARYPELKPYPRAARPPLAREFSSFSSSFFARLSPPIFFDLPSSSFRHTTISVFVIVCLATPTSAVASLFFVHAQPATDGFSKSSNKSSTPPPPTVFAASHPSTFRCASLFRPSSSEAEKISRSRVHRLQTSKPSRVREVTVEVRSFTASAVGANSPLLRWIRLDANLNENLATFQDTGYELCRGGTKGLEISWVDCVYVVEWCCKLNTTVMPNMDVMHNM</sequence>
<evidence type="ECO:0000256" key="1">
    <source>
        <dbReference type="ARBA" id="ARBA00012493"/>
    </source>
</evidence>
<dbReference type="Proteomes" id="UP000321393">
    <property type="component" value="Unassembled WGS sequence"/>
</dbReference>
<protein>
    <recommendedName>
        <fullName evidence="1">RNA-directed DNA polymerase</fullName>
        <ecNumber evidence="1">2.7.7.49</ecNumber>
    </recommendedName>
</protein>
<gene>
    <name evidence="11" type="ORF">E5676_scaffold109G00100</name>
    <name evidence="10" type="ORF">E6C27_scaffold83G00050</name>
</gene>
<comment type="caution">
    <text evidence="11">The sequence shown here is derived from an EMBL/GenBank/DDBJ whole genome shotgun (WGS) entry which is preliminary data.</text>
</comment>
<proteinExistence type="predicted"/>
<dbReference type="EMBL" id="SSTD01016302">
    <property type="protein sequence ID" value="TYK01141.1"/>
    <property type="molecule type" value="Genomic_DNA"/>
</dbReference>
<dbReference type="Gene3D" id="2.40.70.10">
    <property type="entry name" value="Acid Proteases"/>
    <property type="match status" value="1"/>
</dbReference>
<evidence type="ECO:0000256" key="4">
    <source>
        <dbReference type="ARBA" id="ARBA00022722"/>
    </source>
</evidence>
<dbReference type="GO" id="GO:0004190">
    <property type="term" value="F:aspartic-type endopeptidase activity"/>
    <property type="evidence" value="ECO:0007669"/>
    <property type="project" value="InterPro"/>
</dbReference>
<dbReference type="EMBL" id="SSTE01013280">
    <property type="protein sequence ID" value="KAA0047144.1"/>
    <property type="molecule type" value="Genomic_DNA"/>
</dbReference>
<dbReference type="EC" id="2.7.7.49" evidence="1"/>
<dbReference type="GO" id="GO:0015074">
    <property type="term" value="P:DNA integration"/>
    <property type="evidence" value="ECO:0007669"/>
    <property type="project" value="InterPro"/>
</dbReference>
<keyword evidence="7" id="KW-0695">RNA-directed DNA polymerase</keyword>
<dbReference type="GO" id="GO:0004519">
    <property type="term" value="F:endonuclease activity"/>
    <property type="evidence" value="ECO:0007669"/>
    <property type="project" value="UniProtKB-KW"/>
</dbReference>
<reference evidence="12 13" key="1">
    <citation type="submission" date="2019-08" db="EMBL/GenBank/DDBJ databases">
        <title>Draft genome sequences of two oriental melons (Cucumis melo L. var makuwa).</title>
        <authorList>
            <person name="Kwon S.-Y."/>
        </authorList>
    </citation>
    <scope>NUCLEOTIDE SEQUENCE [LARGE SCALE GENOMIC DNA]</scope>
    <source>
        <strain evidence="13">cv. Chang Bougi</strain>
        <strain evidence="12">cv. SW 3</strain>
        <tissue evidence="11">Leaf</tissue>
    </source>
</reference>
<dbReference type="PANTHER" id="PTHR37984:SF5">
    <property type="entry name" value="PROTEIN NYNRIN-LIKE"/>
    <property type="match status" value="1"/>
</dbReference>
<evidence type="ECO:0000313" key="13">
    <source>
        <dbReference type="Proteomes" id="UP000321947"/>
    </source>
</evidence>
<dbReference type="PROSITE" id="PS00141">
    <property type="entry name" value="ASP_PROTEASE"/>
    <property type="match status" value="1"/>
</dbReference>
<dbReference type="InterPro" id="IPR036397">
    <property type="entry name" value="RNaseH_sf"/>
</dbReference>
<feature type="domain" description="Reverse transcriptase" evidence="8">
    <location>
        <begin position="478"/>
        <end position="657"/>
    </location>
</feature>
<dbReference type="SUPFAM" id="SSF50630">
    <property type="entry name" value="Acid proteases"/>
    <property type="match status" value="1"/>
</dbReference>
<dbReference type="InterPro" id="IPR056924">
    <property type="entry name" value="SH3_Tf2-1"/>
</dbReference>
<dbReference type="PANTHER" id="PTHR37984">
    <property type="entry name" value="PROTEIN CBG26694"/>
    <property type="match status" value="1"/>
</dbReference>
<dbReference type="Gene3D" id="3.30.70.270">
    <property type="match status" value="2"/>
</dbReference>
<dbReference type="InterPro" id="IPR041373">
    <property type="entry name" value="RT_RNaseH"/>
</dbReference>
<dbReference type="Pfam" id="PF17917">
    <property type="entry name" value="RT_RNaseH"/>
    <property type="match status" value="1"/>
</dbReference>
<dbReference type="FunFam" id="3.30.70.270:FF:000020">
    <property type="entry name" value="Transposon Tf2-6 polyprotein-like Protein"/>
    <property type="match status" value="1"/>
</dbReference>
<accession>A0A5D3BMV4</accession>
<feature type="domain" description="Integrase catalytic" evidence="9">
    <location>
        <begin position="893"/>
        <end position="1083"/>
    </location>
</feature>
<keyword evidence="6" id="KW-0378">Hydrolase</keyword>
<evidence type="ECO:0000256" key="2">
    <source>
        <dbReference type="ARBA" id="ARBA00022679"/>
    </source>
</evidence>
<keyword evidence="2" id="KW-0808">Transferase</keyword>
<dbReference type="InterPro" id="IPR050951">
    <property type="entry name" value="Retrovirus_Pol_polyprotein"/>
</dbReference>